<dbReference type="GO" id="GO:0006289">
    <property type="term" value="P:nucleotide-excision repair"/>
    <property type="evidence" value="ECO:0007669"/>
    <property type="project" value="InterPro"/>
</dbReference>
<dbReference type="GO" id="GO:0003887">
    <property type="term" value="F:DNA-directed DNA polymerase activity"/>
    <property type="evidence" value="ECO:0007669"/>
    <property type="project" value="InterPro"/>
</dbReference>
<feature type="domain" description="GIY-YIG" evidence="2">
    <location>
        <begin position="258"/>
        <end position="336"/>
    </location>
</feature>
<dbReference type="eggNOG" id="COG0322">
    <property type="taxonomic scope" value="Bacteria"/>
</dbReference>
<dbReference type="Pfam" id="PF00929">
    <property type="entry name" value="RNase_T"/>
    <property type="match status" value="1"/>
</dbReference>
<evidence type="ECO:0000259" key="2">
    <source>
        <dbReference type="PROSITE" id="PS50164"/>
    </source>
</evidence>
<dbReference type="InterPro" id="IPR013520">
    <property type="entry name" value="Ribonucl_H"/>
</dbReference>
<dbReference type="NCBIfam" id="NF005907">
    <property type="entry name" value="PRK07883.1-5"/>
    <property type="match status" value="1"/>
</dbReference>
<dbReference type="InterPro" id="IPR047296">
    <property type="entry name" value="GIY-YIG_UvrC_Cho"/>
</dbReference>
<dbReference type="AlphaFoldDB" id="G9PDV6"/>
<dbReference type="STRING" id="435830.HMPREF0045_00600"/>
<proteinExistence type="predicted"/>
<evidence type="ECO:0000313" key="4">
    <source>
        <dbReference type="Proteomes" id="UP000003822"/>
    </source>
</evidence>
<dbReference type="PROSITE" id="PS50164">
    <property type="entry name" value="GIY_YIG"/>
    <property type="match status" value="1"/>
</dbReference>
<organism evidence="3 4">
    <name type="scientific">Actinomyces graevenitzii C83</name>
    <dbReference type="NCBI Taxonomy" id="435830"/>
    <lineage>
        <taxon>Bacteria</taxon>
        <taxon>Bacillati</taxon>
        <taxon>Actinomycetota</taxon>
        <taxon>Actinomycetes</taxon>
        <taxon>Actinomycetales</taxon>
        <taxon>Actinomycetaceae</taxon>
        <taxon>Actinomyces</taxon>
    </lineage>
</organism>
<dbReference type="HOGENOM" id="CLU_022933_0_0_11"/>
<dbReference type="InterPro" id="IPR012337">
    <property type="entry name" value="RNaseH-like_sf"/>
</dbReference>
<dbReference type="GO" id="GO:0003677">
    <property type="term" value="F:DNA binding"/>
    <property type="evidence" value="ECO:0007669"/>
    <property type="project" value="InterPro"/>
</dbReference>
<reference evidence="3 4" key="1">
    <citation type="submission" date="2011-10" db="EMBL/GenBank/DDBJ databases">
        <title>The Genome Sequence of Actinomyces graevenitzii C83.</title>
        <authorList>
            <consortium name="The Broad Institute Genome Sequencing Platform"/>
            <consortium name="The Broad Institute Genome Sequencing Center for Infectious Disease"/>
            <person name="Earl A."/>
            <person name="Ward D."/>
            <person name="Feldgarden M."/>
            <person name="Gevers D."/>
            <person name="Sibley C.D."/>
            <person name="Field T.R."/>
            <person name="Grinwis M."/>
            <person name="Eshaghurshan C.S."/>
            <person name="Surette M.G."/>
            <person name="Young S.K."/>
            <person name="Zeng Q."/>
            <person name="Gargeya S."/>
            <person name="Fitzgerald M."/>
            <person name="Haas B."/>
            <person name="Abouelleil A."/>
            <person name="Alvarado L."/>
            <person name="Arachchi H.M."/>
            <person name="Berlin A."/>
            <person name="Brown A."/>
            <person name="Chapman S.B."/>
            <person name="Chen Z."/>
            <person name="Dunbar C."/>
            <person name="Freedman E."/>
            <person name="Gearin G."/>
            <person name="Goldberg J."/>
            <person name="Griggs A."/>
            <person name="Gujja S."/>
            <person name="Heiman D."/>
            <person name="Howarth C."/>
            <person name="Larson L."/>
            <person name="Lui A."/>
            <person name="MacDonald P.J.P."/>
            <person name="Montmayeur A."/>
            <person name="Murphy C."/>
            <person name="Neiman D."/>
            <person name="Pearson M."/>
            <person name="Priest M."/>
            <person name="Roberts A."/>
            <person name="Saif S."/>
            <person name="Shea T."/>
            <person name="Shenoy N."/>
            <person name="Sisk P."/>
            <person name="Stolte C."/>
            <person name="Sykes S."/>
            <person name="Wortman J."/>
            <person name="Nusbaum C."/>
            <person name="Birren B."/>
        </authorList>
    </citation>
    <scope>NUCLEOTIDE SEQUENCE [LARGE SCALE GENOMIC DNA]</scope>
    <source>
        <strain evidence="3 4">C83</strain>
    </source>
</reference>
<dbReference type="eggNOG" id="COG2176">
    <property type="taxonomic scope" value="Bacteria"/>
</dbReference>
<dbReference type="CDD" id="cd10434">
    <property type="entry name" value="GIY-YIG_UvrC_Cho"/>
    <property type="match status" value="1"/>
</dbReference>
<dbReference type="InterPro" id="IPR050066">
    <property type="entry name" value="UvrABC_protein_C"/>
</dbReference>
<gene>
    <name evidence="3" type="ORF">HMPREF0045_00600</name>
</gene>
<name>G9PDV6_9ACTO</name>
<dbReference type="InterPro" id="IPR000305">
    <property type="entry name" value="GIY-YIG_endonuc"/>
</dbReference>
<dbReference type="SUPFAM" id="SSF82771">
    <property type="entry name" value="GIY-YIG endonuclease"/>
    <property type="match status" value="1"/>
</dbReference>
<dbReference type="Pfam" id="PF01541">
    <property type="entry name" value="GIY-YIG"/>
    <property type="match status" value="1"/>
</dbReference>
<dbReference type="PATRIC" id="fig|435830.3.peg.577"/>
<dbReference type="SUPFAM" id="SSF53098">
    <property type="entry name" value="Ribonuclease H-like"/>
    <property type="match status" value="1"/>
</dbReference>
<dbReference type="PANTHER" id="PTHR30562:SF1">
    <property type="entry name" value="UVRABC SYSTEM PROTEIN C"/>
    <property type="match status" value="1"/>
</dbReference>
<dbReference type="EMBL" id="ACRN01000002">
    <property type="protein sequence ID" value="EHM89187.1"/>
    <property type="molecule type" value="Genomic_DNA"/>
</dbReference>
<dbReference type="InterPro" id="IPR006054">
    <property type="entry name" value="DnaQ"/>
</dbReference>
<dbReference type="NCBIfam" id="TIGR00573">
    <property type="entry name" value="dnaq"/>
    <property type="match status" value="1"/>
</dbReference>
<protein>
    <recommendedName>
        <fullName evidence="2">GIY-YIG domain-containing protein</fullName>
    </recommendedName>
</protein>
<dbReference type="InterPro" id="IPR036397">
    <property type="entry name" value="RNaseH_sf"/>
</dbReference>
<keyword evidence="1" id="KW-0540">Nuclease</keyword>
<dbReference type="SMART" id="SM00465">
    <property type="entry name" value="GIYc"/>
    <property type="match status" value="1"/>
</dbReference>
<keyword evidence="1" id="KW-0378">Hydrolase</keyword>
<dbReference type="FunFam" id="3.30.420.10:FF:000045">
    <property type="entry name" value="3'-5' exonuclease DinG"/>
    <property type="match status" value="1"/>
</dbReference>
<dbReference type="GO" id="GO:0006260">
    <property type="term" value="P:DNA replication"/>
    <property type="evidence" value="ECO:0007669"/>
    <property type="project" value="InterPro"/>
</dbReference>
<dbReference type="CDD" id="cd06127">
    <property type="entry name" value="DEDDh"/>
    <property type="match status" value="1"/>
</dbReference>
<dbReference type="Gene3D" id="3.30.420.10">
    <property type="entry name" value="Ribonuclease H-like superfamily/Ribonuclease H"/>
    <property type="match status" value="1"/>
</dbReference>
<accession>G9PDV6</accession>
<comment type="caution">
    <text evidence="3">The sequence shown here is derived from an EMBL/GenBank/DDBJ whole genome shotgun (WGS) entry which is preliminary data.</text>
</comment>
<dbReference type="SMART" id="SM00479">
    <property type="entry name" value="EXOIII"/>
    <property type="match status" value="1"/>
</dbReference>
<evidence type="ECO:0000313" key="3">
    <source>
        <dbReference type="EMBL" id="EHM89187.1"/>
    </source>
</evidence>
<keyword evidence="4" id="KW-1185">Reference proteome</keyword>
<dbReference type="Proteomes" id="UP000003822">
    <property type="component" value="Unassembled WGS sequence"/>
</dbReference>
<dbReference type="InterPro" id="IPR035901">
    <property type="entry name" value="GIY-YIG_endonuc_sf"/>
</dbReference>
<sequence length="582" mass="63635">MNWRLARLGACGDKYYIDITVSTVSTVAKAPNPDPNYPHQASLLQMGTPLEQVTFVVVDLETTGAQPGPDAITEFGAVRVCGGEILDEFGSLANPGTAVPAYITMLTGITTSMVASAPPLEEVLGDFMSWARLDEPDTVIVAHNARFDVSHLRSAAGAFGFDWPSVRVLDTLKLTRKAWSRNDVANHKLSTLARFVGAQTTPTHRALDDARATVDVLYAALEKVALQGLTHMEDLTSACDPVPASRRAKAAMAADLPQAPGVYRFYSPGDQVLYVGSATNLRQRVRSYFTASESRGHIATMLDVADRVEYDRYPTLIEARVQELRQISFYDPPANRRSRKHATKAWLKLTAGPRPRLSIVSYVDYEQLSKGGVIGPYSSRRSANAARVAIEEVFALDRVGDKGISDTVSDEDYPALADLAYQALSDNATLVVDPLMQRIQTLAQAQRYEDAGVITKRLQAYVRGLERVQRLRPLFTCPYLVSARRRSLGGWEFVAISHGQLLGSAVSPSGVYPLDVLAEFEAFLSPIAPPERIMGTLMLEEANLLADWALDEGARLVSLDPQANISWPIDSPARHAKLLAHT</sequence>
<evidence type="ECO:0000256" key="1">
    <source>
        <dbReference type="ARBA" id="ARBA00022839"/>
    </source>
</evidence>
<keyword evidence="1" id="KW-0269">Exonuclease</keyword>
<dbReference type="PANTHER" id="PTHR30562">
    <property type="entry name" value="UVRC/OXIDOREDUCTASE"/>
    <property type="match status" value="1"/>
</dbReference>
<dbReference type="GO" id="GO:0004527">
    <property type="term" value="F:exonuclease activity"/>
    <property type="evidence" value="ECO:0007669"/>
    <property type="project" value="UniProtKB-KW"/>
</dbReference>
<dbReference type="GO" id="GO:0009380">
    <property type="term" value="C:excinuclease repair complex"/>
    <property type="evidence" value="ECO:0007669"/>
    <property type="project" value="TreeGrafter"/>
</dbReference>
<dbReference type="Gene3D" id="3.40.1440.10">
    <property type="entry name" value="GIY-YIG endonuclease"/>
    <property type="match status" value="1"/>
</dbReference>